<protein>
    <submittedName>
        <fullName evidence="1">Uncharacterized protein</fullName>
    </submittedName>
</protein>
<name>A0A175VS42_9PEZI</name>
<accession>A0A175VS42</accession>
<gene>
    <name evidence="1" type="ORF">MMYC01_209945</name>
</gene>
<reference evidence="1 2" key="1">
    <citation type="journal article" date="2016" name="Genome Announc.">
        <title>Genome Sequence of Madurella mycetomatis mm55, Isolated from a Human Mycetoma Case in Sudan.</title>
        <authorList>
            <person name="Smit S."/>
            <person name="Derks M.F."/>
            <person name="Bervoets S."/>
            <person name="Fahal A."/>
            <person name="van Leeuwen W."/>
            <person name="van Belkum A."/>
            <person name="van de Sande W.W."/>
        </authorList>
    </citation>
    <scope>NUCLEOTIDE SEQUENCE [LARGE SCALE GENOMIC DNA]</scope>
    <source>
        <strain evidence="2">mm55</strain>
    </source>
</reference>
<evidence type="ECO:0000313" key="2">
    <source>
        <dbReference type="Proteomes" id="UP000078237"/>
    </source>
</evidence>
<organism evidence="1 2">
    <name type="scientific">Madurella mycetomatis</name>
    <dbReference type="NCBI Taxonomy" id="100816"/>
    <lineage>
        <taxon>Eukaryota</taxon>
        <taxon>Fungi</taxon>
        <taxon>Dikarya</taxon>
        <taxon>Ascomycota</taxon>
        <taxon>Pezizomycotina</taxon>
        <taxon>Sordariomycetes</taxon>
        <taxon>Sordariomycetidae</taxon>
        <taxon>Sordariales</taxon>
        <taxon>Sordariales incertae sedis</taxon>
        <taxon>Madurella</taxon>
    </lineage>
</organism>
<dbReference type="EMBL" id="LCTW02000364">
    <property type="protein sequence ID" value="KXX74327.1"/>
    <property type="molecule type" value="Genomic_DNA"/>
</dbReference>
<dbReference type="VEuPathDB" id="FungiDB:MMYC01_209945"/>
<keyword evidence="2" id="KW-1185">Reference proteome</keyword>
<dbReference type="AlphaFoldDB" id="A0A175VS42"/>
<dbReference type="Proteomes" id="UP000078237">
    <property type="component" value="Unassembled WGS sequence"/>
</dbReference>
<comment type="caution">
    <text evidence="1">The sequence shown here is derived from an EMBL/GenBank/DDBJ whole genome shotgun (WGS) entry which is preliminary data.</text>
</comment>
<proteinExistence type="predicted"/>
<evidence type="ECO:0000313" key="1">
    <source>
        <dbReference type="EMBL" id="KXX74327.1"/>
    </source>
</evidence>
<sequence>MPDIGVSLLRTAKILIDKYTEDFPWDLIKEIALYETDDPDRKALKETVMRELMITIAPPLDDMDTPRIGVATYLPEDMRKRFGLTDPL</sequence>